<protein>
    <submittedName>
        <fullName evidence="1">Uncharacterized protein</fullName>
    </submittedName>
</protein>
<evidence type="ECO:0000313" key="1">
    <source>
        <dbReference type="EMBL" id="MCI90788.1"/>
    </source>
</evidence>
<organism evidence="1 2">
    <name type="scientific">Trifolium medium</name>
    <dbReference type="NCBI Taxonomy" id="97028"/>
    <lineage>
        <taxon>Eukaryota</taxon>
        <taxon>Viridiplantae</taxon>
        <taxon>Streptophyta</taxon>
        <taxon>Embryophyta</taxon>
        <taxon>Tracheophyta</taxon>
        <taxon>Spermatophyta</taxon>
        <taxon>Magnoliopsida</taxon>
        <taxon>eudicotyledons</taxon>
        <taxon>Gunneridae</taxon>
        <taxon>Pentapetalae</taxon>
        <taxon>rosids</taxon>
        <taxon>fabids</taxon>
        <taxon>Fabales</taxon>
        <taxon>Fabaceae</taxon>
        <taxon>Papilionoideae</taxon>
        <taxon>50 kb inversion clade</taxon>
        <taxon>NPAAA clade</taxon>
        <taxon>Hologalegina</taxon>
        <taxon>IRL clade</taxon>
        <taxon>Trifolieae</taxon>
        <taxon>Trifolium</taxon>
    </lineage>
</organism>
<name>A0A392VQW0_9FABA</name>
<evidence type="ECO:0000313" key="2">
    <source>
        <dbReference type="Proteomes" id="UP000265520"/>
    </source>
</evidence>
<dbReference type="Proteomes" id="UP000265520">
    <property type="component" value="Unassembled WGS sequence"/>
</dbReference>
<reference evidence="1 2" key="1">
    <citation type="journal article" date="2018" name="Front. Plant Sci.">
        <title>Red Clover (Trifolium pratense) and Zigzag Clover (T. medium) - A Picture of Genomic Similarities and Differences.</title>
        <authorList>
            <person name="Dluhosova J."/>
            <person name="Istvanek J."/>
            <person name="Nedelnik J."/>
            <person name="Repkova J."/>
        </authorList>
    </citation>
    <scope>NUCLEOTIDE SEQUENCE [LARGE SCALE GENOMIC DNA]</scope>
    <source>
        <strain evidence="2">cv. 10/8</strain>
        <tissue evidence="1">Leaf</tissue>
    </source>
</reference>
<keyword evidence="2" id="KW-1185">Reference proteome</keyword>
<dbReference type="AlphaFoldDB" id="A0A392VQW0"/>
<accession>A0A392VQW0</accession>
<sequence>AERALQRAVASLPVLEWSLSERHRR</sequence>
<comment type="caution">
    <text evidence="1">The sequence shown here is derived from an EMBL/GenBank/DDBJ whole genome shotgun (WGS) entry which is preliminary data.</text>
</comment>
<proteinExistence type="predicted"/>
<feature type="non-terminal residue" evidence="1">
    <location>
        <position position="1"/>
    </location>
</feature>
<dbReference type="EMBL" id="LXQA011254209">
    <property type="protein sequence ID" value="MCI90788.1"/>
    <property type="molecule type" value="Genomic_DNA"/>
</dbReference>